<dbReference type="InterPro" id="IPR022002">
    <property type="entry name" value="ChsH2_Znr"/>
</dbReference>
<dbReference type="InterPro" id="IPR012340">
    <property type="entry name" value="NA-bd_OB-fold"/>
</dbReference>
<accession>A0ABQ6A3A9</accession>
<gene>
    <name evidence="3" type="ORF">GCM10010909_16500</name>
</gene>
<dbReference type="SUPFAM" id="SSF50249">
    <property type="entry name" value="Nucleic acid-binding proteins"/>
    <property type="match status" value="1"/>
</dbReference>
<dbReference type="EMBL" id="BSOS01000043">
    <property type="protein sequence ID" value="GLR66970.1"/>
    <property type="molecule type" value="Genomic_DNA"/>
</dbReference>
<dbReference type="InterPro" id="IPR002878">
    <property type="entry name" value="ChsH2_C"/>
</dbReference>
<sequence>MSETKPLGRKIMSPRILPEVAPFWQAANEGKLLLKRCDDCREVHYYPRDICPHCLSINTSWFASSGEGRIYSFSTMAIKDAVYTLAYVTLDEGVSLLTNILDAEPKTLRIGQRVRAVFWPSEDGQSVTMFTPF</sequence>
<dbReference type="Proteomes" id="UP001156641">
    <property type="component" value="Unassembled WGS sequence"/>
</dbReference>
<reference evidence="4" key="1">
    <citation type="journal article" date="2019" name="Int. J. Syst. Evol. Microbiol.">
        <title>The Global Catalogue of Microorganisms (GCM) 10K type strain sequencing project: providing services to taxonomists for standard genome sequencing and annotation.</title>
        <authorList>
            <consortium name="The Broad Institute Genomics Platform"/>
            <consortium name="The Broad Institute Genome Sequencing Center for Infectious Disease"/>
            <person name="Wu L."/>
            <person name="Ma J."/>
        </authorList>
    </citation>
    <scope>NUCLEOTIDE SEQUENCE [LARGE SCALE GENOMIC DNA]</scope>
    <source>
        <strain evidence="4">NBRC 112502</strain>
    </source>
</reference>
<evidence type="ECO:0000259" key="2">
    <source>
        <dbReference type="Pfam" id="PF12172"/>
    </source>
</evidence>
<dbReference type="InterPro" id="IPR052513">
    <property type="entry name" value="Thioester_dehydratase-like"/>
</dbReference>
<organism evidence="3 4">
    <name type="scientific">Acidocella aquatica</name>
    <dbReference type="NCBI Taxonomy" id="1922313"/>
    <lineage>
        <taxon>Bacteria</taxon>
        <taxon>Pseudomonadati</taxon>
        <taxon>Pseudomonadota</taxon>
        <taxon>Alphaproteobacteria</taxon>
        <taxon>Acetobacterales</taxon>
        <taxon>Acidocellaceae</taxon>
        <taxon>Acidocella</taxon>
    </lineage>
</organism>
<protein>
    <recommendedName>
        <fullName evidence="5">DNA-binding protein</fullName>
    </recommendedName>
</protein>
<dbReference type="Pfam" id="PF01796">
    <property type="entry name" value="OB_ChsH2_C"/>
    <property type="match status" value="1"/>
</dbReference>
<evidence type="ECO:0008006" key="5">
    <source>
        <dbReference type="Google" id="ProtNLM"/>
    </source>
</evidence>
<comment type="caution">
    <text evidence="3">The sequence shown here is derived from an EMBL/GenBank/DDBJ whole genome shotgun (WGS) entry which is preliminary data.</text>
</comment>
<dbReference type="PANTHER" id="PTHR34075:SF5">
    <property type="entry name" value="BLR3430 PROTEIN"/>
    <property type="match status" value="1"/>
</dbReference>
<keyword evidence="4" id="KW-1185">Reference proteome</keyword>
<dbReference type="Gene3D" id="6.10.30.10">
    <property type="match status" value="1"/>
</dbReference>
<name>A0ABQ6A3A9_9PROT</name>
<dbReference type="Pfam" id="PF12172">
    <property type="entry name" value="zf-ChsH2"/>
    <property type="match status" value="1"/>
</dbReference>
<feature type="domain" description="ChsH2 rubredoxin-like zinc ribbon" evidence="2">
    <location>
        <begin position="24"/>
        <end position="56"/>
    </location>
</feature>
<dbReference type="PANTHER" id="PTHR34075">
    <property type="entry name" value="BLR3430 PROTEIN"/>
    <property type="match status" value="1"/>
</dbReference>
<feature type="domain" description="ChsH2 C-terminal OB-fold" evidence="1">
    <location>
        <begin position="61"/>
        <end position="118"/>
    </location>
</feature>
<evidence type="ECO:0000313" key="3">
    <source>
        <dbReference type="EMBL" id="GLR66970.1"/>
    </source>
</evidence>
<evidence type="ECO:0000313" key="4">
    <source>
        <dbReference type="Proteomes" id="UP001156641"/>
    </source>
</evidence>
<dbReference type="RefSeq" id="WP_284257672.1">
    <property type="nucleotide sequence ID" value="NZ_BSOS01000043.1"/>
</dbReference>
<proteinExistence type="predicted"/>
<evidence type="ECO:0000259" key="1">
    <source>
        <dbReference type="Pfam" id="PF01796"/>
    </source>
</evidence>